<evidence type="ECO:0000313" key="1">
    <source>
        <dbReference type="EMBL" id="RCN45222.1"/>
    </source>
</evidence>
<dbReference type="STRING" id="29170.A0A368GLG6"/>
<dbReference type="OrthoDB" id="5850868at2759"/>
<sequence length="89" mass="10686">MVPFHILLIYYTYKYIPKNLENLFICRYQTQLLQQTWSRLKSTTTFTQVFKLLCFKSTVSREMFQKMSIVEGFRTNQCCDLNMHAKVGQ</sequence>
<dbReference type="Proteomes" id="UP000252519">
    <property type="component" value="Unassembled WGS sequence"/>
</dbReference>
<dbReference type="AlphaFoldDB" id="A0A368GLG6"/>
<organism evidence="1 2">
    <name type="scientific">Ancylostoma caninum</name>
    <name type="common">Dog hookworm</name>
    <dbReference type="NCBI Taxonomy" id="29170"/>
    <lineage>
        <taxon>Eukaryota</taxon>
        <taxon>Metazoa</taxon>
        <taxon>Ecdysozoa</taxon>
        <taxon>Nematoda</taxon>
        <taxon>Chromadorea</taxon>
        <taxon>Rhabditida</taxon>
        <taxon>Rhabditina</taxon>
        <taxon>Rhabditomorpha</taxon>
        <taxon>Strongyloidea</taxon>
        <taxon>Ancylostomatidae</taxon>
        <taxon>Ancylostomatinae</taxon>
        <taxon>Ancylostoma</taxon>
    </lineage>
</organism>
<evidence type="ECO:0000313" key="2">
    <source>
        <dbReference type="Proteomes" id="UP000252519"/>
    </source>
</evidence>
<comment type="caution">
    <text evidence="1">The sequence shown here is derived from an EMBL/GenBank/DDBJ whole genome shotgun (WGS) entry which is preliminary data.</text>
</comment>
<name>A0A368GLG6_ANCCA</name>
<keyword evidence="2" id="KW-1185">Reference proteome</keyword>
<reference evidence="1 2" key="1">
    <citation type="submission" date="2014-10" db="EMBL/GenBank/DDBJ databases">
        <title>Draft genome of the hookworm Ancylostoma caninum.</title>
        <authorList>
            <person name="Mitreva M."/>
        </authorList>
    </citation>
    <scope>NUCLEOTIDE SEQUENCE [LARGE SCALE GENOMIC DNA]</scope>
    <source>
        <strain evidence="1 2">Baltimore</strain>
    </source>
</reference>
<accession>A0A368GLG6</accession>
<proteinExistence type="predicted"/>
<dbReference type="EMBL" id="JOJR01000106">
    <property type="protein sequence ID" value="RCN45222.1"/>
    <property type="molecule type" value="Genomic_DNA"/>
</dbReference>
<protein>
    <submittedName>
        <fullName evidence="1">Uncharacterized protein</fullName>
    </submittedName>
</protein>
<gene>
    <name evidence="1" type="ORF">ANCCAN_08722</name>
</gene>